<feature type="region of interest" description="Disordered" evidence="1">
    <location>
        <begin position="1"/>
        <end position="164"/>
    </location>
</feature>
<feature type="compositionally biased region" description="Polar residues" evidence="1">
    <location>
        <begin position="117"/>
        <end position="152"/>
    </location>
</feature>
<reference evidence="2" key="1">
    <citation type="submission" date="2015-03" db="EMBL/GenBank/DDBJ databases">
        <title>Long non-coding RNA discovery across the genus Anopheles reveals conserved secondary structures within and beyond the Gambiae complex.</title>
        <authorList>
            <person name="Jenkins A."/>
            <person name="Waterhouse R."/>
            <person name="Muskavitch M."/>
        </authorList>
    </citation>
    <scope>NUCLEOTIDE SEQUENCE</scope>
    <source>
        <tissue evidence="2">Whole body</tissue>
    </source>
</reference>
<protein>
    <submittedName>
        <fullName evidence="2">Uncharacterized protein</fullName>
    </submittedName>
</protein>
<feature type="compositionally biased region" description="Basic residues" evidence="1">
    <location>
        <begin position="50"/>
        <end position="68"/>
    </location>
</feature>
<feature type="compositionally biased region" description="Basic and acidic residues" evidence="1">
    <location>
        <begin position="1"/>
        <end position="11"/>
    </location>
</feature>
<evidence type="ECO:0000256" key="1">
    <source>
        <dbReference type="SAM" id="MobiDB-lite"/>
    </source>
</evidence>
<accession>A0A0E4GBN8</accession>
<dbReference type="AlphaFoldDB" id="A0A0E4GBN8"/>
<evidence type="ECO:0000313" key="2">
    <source>
        <dbReference type="EMBL" id="CFW94612.1"/>
    </source>
</evidence>
<name>A0A0E4GBN8_ANOGA</name>
<sequence length="164" mass="18381">MESSCVRERKGTRTRGRHRDQAHLAFAASSQRPSRWHRSPCLRDTANGLGRHRRQHRDPRLPSHHWRPHGQPSTHSRRQGRSSGCSPSNASSTTGEAAFRLAAGTFGWASHPPMLQPQVSRVRTHSTQLQQQQCKDPSATSNTARLELSTSSARHKFRRGSSPV</sequence>
<feature type="compositionally biased region" description="Polar residues" evidence="1">
    <location>
        <begin position="81"/>
        <end position="95"/>
    </location>
</feature>
<feature type="compositionally biased region" description="Basic residues" evidence="1">
    <location>
        <begin position="153"/>
        <end position="164"/>
    </location>
</feature>
<dbReference type="EMBL" id="HACL01000318">
    <property type="protein sequence ID" value="CFW94612.1"/>
    <property type="molecule type" value="Transcribed_RNA"/>
</dbReference>
<proteinExistence type="predicted"/>
<organism evidence="2">
    <name type="scientific">Anopheles gambiae</name>
    <name type="common">African malaria mosquito</name>
    <dbReference type="NCBI Taxonomy" id="7165"/>
    <lineage>
        <taxon>Eukaryota</taxon>
        <taxon>Metazoa</taxon>
        <taxon>Ecdysozoa</taxon>
        <taxon>Arthropoda</taxon>
        <taxon>Hexapoda</taxon>
        <taxon>Insecta</taxon>
        <taxon>Pterygota</taxon>
        <taxon>Neoptera</taxon>
        <taxon>Endopterygota</taxon>
        <taxon>Diptera</taxon>
        <taxon>Nematocera</taxon>
        <taxon>Culicoidea</taxon>
        <taxon>Culicidae</taxon>
        <taxon>Anophelinae</taxon>
        <taxon>Anopheles</taxon>
    </lineage>
</organism>